<protein>
    <submittedName>
        <fullName evidence="1">Uncharacterized protein</fullName>
    </submittedName>
</protein>
<dbReference type="SUPFAM" id="SSF48208">
    <property type="entry name" value="Six-hairpin glycosidases"/>
    <property type="match status" value="2"/>
</dbReference>
<gene>
    <name evidence="1" type="ORF">UQ64_23955</name>
</gene>
<evidence type="ECO:0000313" key="2">
    <source>
        <dbReference type="Proteomes" id="UP000054709"/>
    </source>
</evidence>
<accession>A0A0W1ATW0</accession>
<evidence type="ECO:0000313" key="1">
    <source>
        <dbReference type="EMBL" id="KTD84704.1"/>
    </source>
</evidence>
<dbReference type="Proteomes" id="UP000054709">
    <property type="component" value="Unassembled WGS sequence"/>
</dbReference>
<sequence>MTPGEQTNNLALLYEIRCMQYFTPDFYLISENRKEPTMRYSLMCKSFNGSEVLDCEKFSVNLENSQYTFSRYPCSASITTHTLPHGQRLDITLSFHEVTTVPMNFSLSMEAGQWKKSNYVLMPGAVYNGNRFTSLPLPYPPYYAPPQNSQLTDAEVITSIPHLDIEKTQSRISLLSGDMASSLCGFYDLNDQSGSVLLSEHQCGGYYTGFTVDENQVDRQASFVLSVPGVRENTQYFFGDQNDGQGFRPDVSAPSQDTGALFKQGETLTLTACVFHWQQISLWDFFKQVNSSKTTLEIPEHFYNVPFYKAYISIKEKYQRENFIEEGYYSVGTDWNIPQQCWQAGWIGGGMNSYPFLLEDTSEARQRALSTLRFIFSRLQHPSGWVFGMYGNGKFYGDGFDSNSDTILLVRKNADLLYFVMKQLLWLSENHHSTIEFEQPVRALCDAFVRLFRKYGQLGQFIDMATEEIVIGNSAGACMAVGALALASEYFQSAEYLDVAEQLGEYYYNNYLEKGMLNGCPGEICQAPDSEAAFAMLESYLQLYETTRKSIWLSYAEYTCEIAMTWVMSYDFVFPAHSTAAKRGVHSSGTIFANAQNKHSAPGICTLSGNSLLKLFRFTGNAKYLQDLHAIAHSLPQYVSLAEDLEFTLEKKYLPPGYMNERVQTSDWEGKETVGEFLYGSNWPEVSMLLTFVEVPGVYVDFTSCTVQVFDHVECYVTQWDQDSIHLELYNPTAYSTMVTLLADERTNARRLTHNYFGNMKTVPLSAGERIQIELKK</sequence>
<comment type="caution">
    <text evidence="1">The sequence shown here is derived from an EMBL/GenBank/DDBJ whole genome shotgun (WGS) entry which is preliminary data.</text>
</comment>
<dbReference type="GO" id="GO:0005975">
    <property type="term" value="P:carbohydrate metabolic process"/>
    <property type="evidence" value="ECO:0007669"/>
    <property type="project" value="InterPro"/>
</dbReference>
<dbReference type="InterPro" id="IPR008928">
    <property type="entry name" value="6-hairpin_glycosidase_sf"/>
</dbReference>
<proteinExistence type="predicted"/>
<dbReference type="AlphaFoldDB" id="A0A0W1ATW0"/>
<organism evidence="1 2">
    <name type="scientific">Paenibacillus etheri</name>
    <dbReference type="NCBI Taxonomy" id="1306852"/>
    <lineage>
        <taxon>Bacteria</taxon>
        <taxon>Bacillati</taxon>
        <taxon>Bacillota</taxon>
        <taxon>Bacilli</taxon>
        <taxon>Bacillales</taxon>
        <taxon>Paenibacillaceae</taxon>
        <taxon>Paenibacillus</taxon>
    </lineage>
</organism>
<dbReference type="EMBL" id="LCZJ02000033">
    <property type="protein sequence ID" value="KTD84704.1"/>
    <property type="molecule type" value="Genomic_DNA"/>
</dbReference>
<reference evidence="1 2" key="1">
    <citation type="journal article" date="2015" name="Int. Biodeterior. Biodegradation">
        <title>Physiological and genetic screening methods for the isolation of methyl tert-butyl ether-degrading bacteria for bioremediation purposes.</title>
        <authorList>
            <person name="Guisado I.M."/>
            <person name="Purswani J."/>
            <person name="Gonzalez Lopez J."/>
            <person name="Pozo C."/>
        </authorList>
    </citation>
    <scope>NUCLEOTIDE SEQUENCE [LARGE SCALE GENOMIC DNA]</scope>
    <source>
        <strain evidence="1 2">SH7</strain>
    </source>
</reference>
<name>A0A0W1ATW0_9BACL</name>
<keyword evidence="2" id="KW-1185">Reference proteome</keyword>